<dbReference type="HOGENOM" id="CLU_2318253_0_0_4"/>
<proteinExistence type="predicted"/>
<gene>
    <name evidence="2" type="ordered locus">Rfer_4447</name>
</gene>
<accession>Q21Q12</accession>
<evidence type="ECO:0000313" key="3">
    <source>
        <dbReference type="Proteomes" id="UP000008332"/>
    </source>
</evidence>
<geneLocation type="plasmid" evidence="3">
    <name>pDSM15236</name>
</geneLocation>
<dbReference type="AlphaFoldDB" id="Q21Q12"/>
<organism evidence="2 3">
    <name type="scientific">Albidiferax ferrireducens (strain ATCC BAA-621 / DSM 15236 / T118)</name>
    <name type="common">Rhodoferax ferrireducens</name>
    <dbReference type="NCBI Taxonomy" id="338969"/>
    <lineage>
        <taxon>Bacteria</taxon>
        <taxon>Pseudomonadati</taxon>
        <taxon>Pseudomonadota</taxon>
        <taxon>Betaproteobacteria</taxon>
        <taxon>Burkholderiales</taxon>
        <taxon>Comamonadaceae</taxon>
        <taxon>Rhodoferax</taxon>
    </lineage>
</organism>
<dbReference type="Proteomes" id="UP000008332">
    <property type="component" value="Plasmid unnamed1"/>
</dbReference>
<reference evidence="3" key="1">
    <citation type="submission" date="2006-02" db="EMBL/GenBank/DDBJ databases">
        <title>Complete sequence of plasmid 1 of Rhodoferax ferrireducens DSM 15236.</title>
        <authorList>
            <person name="Copeland A."/>
            <person name="Lucas S."/>
            <person name="Lapidus A."/>
            <person name="Barry K."/>
            <person name="Detter J.C."/>
            <person name="Glavina del Rio T."/>
            <person name="Hammon N."/>
            <person name="Israni S."/>
            <person name="Pitluck S."/>
            <person name="Brettin T."/>
            <person name="Bruce D."/>
            <person name="Han C."/>
            <person name="Tapia R."/>
            <person name="Gilna P."/>
            <person name="Kiss H."/>
            <person name="Schmutz J."/>
            <person name="Larimer F."/>
            <person name="Land M."/>
            <person name="Kyrpides N."/>
            <person name="Ivanova N."/>
            <person name="Richardson P."/>
        </authorList>
    </citation>
    <scope>NUCLEOTIDE SEQUENCE [LARGE SCALE GENOMIC DNA]</scope>
    <source>
        <strain evidence="3">ATCC BAA-621 / DSM 15236 / T118</strain>
        <plasmid evidence="3">Plasmid pDSM15236</plasmid>
    </source>
</reference>
<keyword evidence="2" id="KW-0614">Plasmid</keyword>
<dbReference type="EMBL" id="CP000268">
    <property type="protein sequence ID" value="ABD72133.1"/>
    <property type="molecule type" value="Genomic_DNA"/>
</dbReference>
<dbReference type="KEGG" id="rfr:Rfer_4447"/>
<protein>
    <submittedName>
        <fullName evidence="2">Uncharacterized protein</fullName>
    </submittedName>
</protein>
<keyword evidence="3" id="KW-1185">Reference proteome</keyword>
<evidence type="ECO:0000313" key="2">
    <source>
        <dbReference type="EMBL" id="ABD72133.1"/>
    </source>
</evidence>
<evidence type="ECO:0000256" key="1">
    <source>
        <dbReference type="SAM" id="MobiDB-lite"/>
    </source>
</evidence>
<name>Q21Q12_ALBFT</name>
<feature type="region of interest" description="Disordered" evidence="1">
    <location>
        <begin position="1"/>
        <end position="23"/>
    </location>
</feature>
<sequence length="99" mass="11227">MAYNKGIETKQTKETQTMPKKNIAPASTVDAPFLSKEQALNMPEYAQGNQARIDGIRMADCPYSITEVSRVAGRMMTSEEYRLEFENKFSAWIHGFKSN</sequence>